<reference evidence="2" key="1">
    <citation type="submission" date="2018-01" db="EMBL/GenBank/DDBJ databases">
        <title>An insight into the sialome of Amazonian anophelines.</title>
        <authorList>
            <person name="Ribeiro J.M."/>
            <person name="Scarpassa V."/>
            <person name="Calvo E."/>
        </authorList>
    </citation>
    <scope>NUCLEOTIDE SEQUENCE</scope>
</reference>
<protein>
    <submittedName>
        <fullName evidence="2">Uncharacterized protein</fullName>
    </submittedName>
</protein>
<feature type="transmembrane region" description="Helical" evidence="1">
    <location>
        <begin position="39"/>
        <end position="63"/>
    </location>
</feature>
<proteinExistence type="predicted"/>
<keyword evidence="1" id="KW-1133">Transmembrane helix</keyword>
<evidence type="ECO:0000256" key="1">
    <source>
        <dbReference type="SAM" id="Phobius"/>
    </source>
</evidence>
<evidence type="ECO:0000313" key="2">
    <source>
        <dbReference type="EMBL" id="MBW69743.1"/>
    </source>
</evidence>
<keyword evidence="1" id="KW-0472">Membrane</keyword>
<name>A0A2M4CWN2_ANODA</name>
<dbReference type="EMBL" id="GGFL01005565">
    <property type="protein sequence ID" value="MBW69743.1"/>
    <property type="molecule type" value="Transcribed_RNA"/>
</dbReference>
<accession>A0A2M4CWN2</accession>
<keyword evidence="1" id="KW-0812">Transmembrane</keyword>
<organism evidence="2">
    <name type="scientific">Anopheles darlingi</name>
    <name type="common">Mosquito</name>
    <dbReference type="NCBI Taxonomy" id="43151"/>
    <lineage>
        <taxon>Eukaryota</taxon>
        <taxon>Metazoa</taxon>
        <taxon>Ecdysozoa</taxon>
        <taxon>Arthropoda</taxon>
        <taxon>Hexapoda</taxon>
        <taxon>Insecta</taxon>
        <taxon>Pterygota</taxon>
        <taxon>Neoptera</taxon>
        <taxon>Endopterygota</taxon>
        <taxon>Diptera</taxon>
        <taxon>Nematocera</taxon>
        <taxon>Culicoidea</taxon>
        <taxon>Culicidae</taxon>
        <taxon>Anophelinae</taxon>
        <taxon>Anopheles</taxon>
    </lineage>
</organism>
<dbReference type="AlphaFoldDB" id="A0A2M4CWN2"/>
<sequence>MLLALLTLFALVLSMFSWLPAILIAAVSAITVVLTTIVIPVLVLILIAIILTVAIVALVSTTLEKVALLHFKNTLISIDQVCHFIGQLHRKSLQTGRFGTMHYDSLCRIIQ</sequence>